<proteinExistence type="predicted"/>
<dbReference type="Gene3D" id="1.10.357.10">
    <property type="entry name" value="Tetracycline Repressor, domain 2"/>
    <property type="match status" value="1"/>
</dbReference>
<reference evidence="5 6" key="1">
    <citation type="submission" date="2021-06" db="EMBL/GenBank/DDBJ databases">
        <title>Bacillus sp. RD4P76, an endophyte from a halophyte.</title>
        <authorList>
            <person name="Sun J.-Q."/>
        </authorList>
    </citation>
    <scope>NUCLEOTIDE SEQUENCE [LARGE SCALE GENOMIC DNA]</scope>
    <source>
        <strain evidence="5 6">JCM 17098</strain>
    </source>
</reference>
<sequence length="186" mass="22310">MNEMDLRVIKTKQSLEKALFDLLKHKPLEQITVTELCEQSGITRKTFYLHYENVPNYFEEFIAQLLDQLEESLQKTTNLHFQSDQQLEPQMIYVFEHVYKNREVYQFIFNSNSHFVYYEMFFKRIKSLFKNSIEMVEGSRKDDSGDFEFVVAYHTNAILGVIYEWYLGGFEKSVDEMNHLLLKIIK</sequence>
<dbReference type="Proteomes" id="UP000790580">
    <property type="component" value="Unassembled WGS sequence"/>
</dbReference>
<dbReference type="InterPro" id="IPR001647">
    <property type="entry name" value="HTH_TetR"/>
</dbReference>
<comment type="caution">
    <text evidence="5">The sequence shown here is derived from an EMBL/GenBank/DDBJ whole genome shotgun (WGS) entry which is preliminary data.</text>
</comment>
<name>A0ABS6K182_9BACI</name>
<gene>
    <name evidence="5" type="ORF">KS407_17450</name>
</gene>
<feature type="domain" description="HTH tetR-type" evidence="4">
    <location>
        <begin position="9"/>
        <end position="69"/>
    </location>
</feature>
<dbReference type="InterPro" id="IPR050624">
    <property type="entry name" value="HTH-type_Tx_Regulator"/>
</dbReference>
<organism evidence="5 6">
    <name type="scientific">Evansella alkalicola</name>
    <dbReference type="NCBI Taxonomy" id="745819"/>
    <lineage>
        <taxon>Bacteria</taxon>
        <taxon>Bacillati</taxon>
        <taxon>Bacillota</taxon>
        <taxon>Bacilli</taxon>
        <taxon>Bacillales</taxon>
        <taxon>Bacillaceae</taxon>
        <taxon>Evansella</taxon>
    </lineage>
</organism>
<evidence type="ECO:0000259" key="4">
    <source>
        <dbReference type="PROSITE" id="PS50977"/>
    </source>
</evidence>
<dbReference type="InterPro" id="IPR009057">
    <property type="entry name" value="Homeodomain-like_sf"/>
</dbReference>
<dbReference type="InterPro" id="IPR039532">
    <property type="entry name" value="TetR_C_Firmicutes"/>
</dbReference>
<dbReference type="PROSITE" id="PS50977">
    <property type="entry name" value="HTH_TETR_2"/>
    <property type="match status" value="1"/>
</dbReference>
<dbReference type="PANTHER" id="PTHR43479">
    <property type="entry name" value="ACREF/ENVCD OPERON REPRESSOR-RELATED"/>
    <property type="match status" value="1"/>
</dbReference>
<keyword evidence="1" id="KW-0678">Repressor</keyword>
<evidence type="ECO:0000256" key="2">
    <source>
        <dbReference type="ARBA" id="ARBA00023125"/>
    </source>
</evidence>
<feature type="DNA-binding region" description="H-T-H motif" evidence="3">
    <location>
        <begin position="32"/>
        <end position="51"/>
    </location>
</feature>
<evidence type="ECO:0000256" key="1">
    <source>
        <dbReference type="ARBA" id="ARBA00022491"/>
    </source>
</evidence>
<keyword evidence="2 3" id="KW-0238">DNA-binding</keyword>
<protein>
    <submittedName>
        <fullName evidence="5">TetR family transcriptional regulator C-terminal domain-containing protein</fullName>
    </submittedName>
</protein>
<accession>A0ABS6K182</accession>
<keyword evidence="6" id="KW-1185">Reference proteome</keyword>
<dbReference type="PANTHER" id="PTHR43479:SF7">
    <property type="entry name" value="TETR-FAMILY TRANSCRIPTIONAL REGULATOR"/>
    <property type="match status" value="1"/>
</dbReference>
<evidence type="ECO:0000313" key="6">
    <source>
        <dbReference type="Proteomes" id="UP000790580"/>
    </source>
</evidence>
<dbReference type="Pfam" id="PF14278">
    <property type="entry name" value="TetR_C_8"/>
    <property type="match status" value="1"/>
</dbReference>
<dbReference type="EMBL" id="JAHQCR010000072">
    <property type="protein sequence ID" value="MBU9723207.1"/>
    <property type="molecule type" value="Genomic_DNA"/>
</dbReference>
<dbReference type="SUPFAM" id="SSF46689">
    <property type="entry name" value="Homeodomain-like"/>
    <property type="match status" value="1"/>
</dbReference>
<dbReference type="RefSeq" id="WP_088076734.1">
    <property type="nucleotide sequence ID" value="NZ_JAHQCR010000072.1"/>
</dbReference>
<evidence type="ECO:0000256" key="3">
    <source>
        <dbReference type="PROSITE-ProRule" id="PRU00335"/>
    </source>
</evidence>
<evidence type="ECO:0000313" key="5">
    <source>
        <dbReference type="EMBL" id="MBU9723207.1"/>
    </source>
</evidence>